<evidence type="ECO:0000256" key="2">
    <source>
        <dbReference type="ARBA" id="ARBA00022692"/>
    </source>
</evidence>
<feature type="transmembrane region" description="Helical" evidence="6">
    <location>
        <begin position="95"/>
        <end position="118"/>
    </location>
</feature>
<evidence type="ECO:0000313" key="8">
    <source>
        <dbReference type="Proteomes" id="UP001054902"/>
    </source>
</evidence>
<feature type="region of interest" description="Disordered" evidence="5">
    <location>
        <begin position="362"/>
        <end position="384"/>
    </location>
</feature>
<dbReference type="GO" id="GO:0004930">
    <property type="term" value="F:G protein-coupled receptor activity"/>
    <property type="evidence" value="ECO:0007669"/>
    <property type="project" value="TreeGrafter"/>
</dbReference>
<dbReference type="GO" id="GO:0007189">
    <property type="term" value="P:adenylate cyclase-activating G protein-coupled receptor signaling pathway"/>
    <property type="evidence" value="ECO:0007669"/>
    <property type="project" value="TreeGrafter"/>
</dbReference>
<dbReference type="Proteomes" id="UP001054902">
    <property type="component" value="Unassembled WGS sequence"/>
</dbReference>
<evidence type="ECO:0000256" key="4">
    <source>
        <dbReference type="ARBA" id="ARBA00023136"/>
    </source>
</evidence>
<feature type="compositionally biased region" description="Basic and acidic residues" evidence="5">
    <location>
        <begin position="362"/>
        <end position="376"/>
    </location>
</feature>
<evidence type="ECO:0000256" key="3">
    <source>
        <dbReference type="ARBA" id="ARBA00022989"/>
    </source>
</evidence>
<dbReference type="EMBL" id="BLLK01000062">
    <property type="protein sequence ID" value="GFH58343.1"/>
    <property type="molecule type" value="Genomic_DNA"/>
</dbReference>
<feature type="transmembrane region" description="Helical" evidence="6">
    <location>
        <begin position="20"/>
        <end position="42"/>
    </location>
</feature>
<feature type="transmembrane region" description="Helical" evidence="6">
    <location>
        <begin position="279"/>
        <end position="301"/>
    </location>
</feature>
<dbReference type="SUPFAM" id="SSF81321">
    <property type="entry name" value="Family A G protein-coupled receptor-like"/>
    <property type="match status" value="1"/>
</dbReference>
<evidence type="ECO:0000256" key="5">
    <source>
        <dbReference type="SAM" id="MobiDB-lite"/>
    </source>
</evidence>
<gene>
    <name evidence="7" type="ORF">CTEN210_14819</name>
</gene>
<organism evidence="7 8">
    <name type="scientific">Chaetoceros tenuissimus</name>
    <dbReference type="NCBI Taxonomy" id="426638"/>
    <lineage>
        <taxon>Eukaryota</taxon>
        <taxon>Sar</taxon>
        <taxon>Stramenopiles</taxon>
        <taxon>Ochrophyta</taxon>
        <taxon>Bacillariophyta</taxon>
        <taxon>Coscinodiscophyceae</taxon>
        <taxon>Chaetocerotophycidae</taxon>
        <taxon>Chaetocerotales</taxon>
        <taxon>Chaetocerotaceae</taxon>
        <taxon>Chaetoceros</taxon>
    </lineage>
</organism>
<keyword evidence="3 6" id="KW-1133">Transmembrane helix</keyword>
<accession>A0AAD3D5U7</accession>
<dbReference type="Gene3D" id="1.20.1070.10">
    <property type="entry name" value="Rhodopsin 7-helix transmembrane proteins"/>
    <property type="match status" value="1"/>
</dbReference>
<sequence length="496" mass="56472">MVHWIDTRDKSSLVVDTATWIPRVTGSLSIISSGLIIFMMVIDRKWKLTKPNHRILLLMSVFDVISSIAHVMSSSPVPRSLGVVGALGNHQTCSIQAFMLQIGTASILYNASLAYYYLMTVCFQVSKHKFAACFYYEKFCHLFSIGYPLATGIAGIVLNVYGYAGQRCFISKVDHPNYVILFKGWITVTVLAWIIFCNSRIVFEMRKNEKEIAKYTKSIDRIRAVARVQNRRVTGATCRRREAAKQALLYSCSYFITYVFVWIRFLMRPPDGNKFLEPPIVQILMRTFFPMQGFFNLLVYARPELRRIRNRNPNMSLRRALHIMIFAPNSLERRRISVIGTEAGRQSQRSTALAAKMKKALEESRKQSRKVQRTDADGSYMPVTRTNTHLHSSIESGRVAPASSNRDETNVISISITPRKNETETEEECELNNHTNLTEVMADGDVEDGSSSEQNEEFMFDIDLSVGGDEIEDDDSCWSYEMENNDDAVAEKSDIL</sequence>
<keyword evidence="2 6" id="KW-0812">Transmembrane</keyword>
<evidence type="ECO:0000313" key="7">
    <source>
        <dbReference type="EMBL" id="GFH58343.1"/>
    </source>
</evidence>
<comment type="caution">
    <text evidence="7">The sequence shown here is derived from an EMBL/GenBank/DDBJ whole genome shotgun (WGS) entry which is preliminary data.</text>
</comment>
<dbReference type="GO" id="GO:0005886">
    <property type="term" value="C:plasma membrane"/>
    <property type="evidence" value="ECO:0007669"/>
    <property type="project" value="TreeGrafter"/>
</dbReference>
<dbReference type="AlphaFoldDB" id="A0AAD3D5U7"/>
<dbReference type="PANTHER" id="PTHR23112">
    <property type="entry name" value="G PROTEIN-COUPLED RECEPTOR 157-RELATED"/>
    <property type="match status" value="1"/>
</dbReference>
<name>A0AAD3D5U7_9STRA</name>
<dbReference type="PANTHER" id="PTHR23112:SF0">
    <property type="entry name" value="TRANSMEMBRANE PROTEIN 116"/>
    <property type="match status" value="1"/>
</dbReference>
<proteinExistence type="predicted"/>
<comment type="subcellular location">
    <subcellularLocation>
        <location evidence="1">Membrane</location>
        <topology evidence="1">Multi-pass membrane protein</topology>
    </subcellularLocation>
</comment>
<evidence type="ECO:0000256" key="1">
    <source>
        <dbReference type="ARBA" id="ARBA00004141"/>
    </source>
</evidence>
<evidence type="ECO:0000256" key="6">
    <source>
        <dbReference type="SAM" id="Phobius"/>
    </source>
</evidence>
<keyword evidence="4 6" id="KW-0472">Membrane</keyword>
<feature type="transmembrane region" description="Helical" evidence="6">
    <location>
        <begin position="247"/>
        <end position="267"/>
    </location>
</feature>
<feature type="transmembrane region" description="Helical" evidence="6">
    <location>
        <begin position="139"/>
        <end position="164"/>
    </location>
</feature>
<protein>
    <submittedName>
        <fullName evidence="7">Uncharacterized protein</fullName>
    </submittedName>
</protein>
<feature type="transmembrane region" description="Helical" evidence="6">
    <location>
        <begin position="184"/>
        <end position="203"/>
    </location>
</feature>
<keyword evidence="8" id="KW-1185">Reference proteome</keyword>
<reference evidence="7 8" key="1">
    <citation type="journal article" date="2021" name="Sci. Rep.">
        <title>The genome of the diatom Chaetoceros tenuissimus carries an ancient integrated fragment of an extant virus.</title>
        <authorList>
            <person name="Hongo Y."/>
            <person name="Kimura K."/>
            <person name="Takaki Y."/>
            <person name="Yoshida Y."/>
            <person name="Baba S."/>
            <person name="Kobayashi G."/>
            <person name="Nagasaki K."/>
            <person name="Hano T."/>
            <person name="Tomaru Y."/>
        </authorList>
    </citation>
    <scope>NUCLEOTIDE SEQUENCE [LARGE SCALE GENOMIC DNA]</scope>
    <source>
        <strain evidence="7 8">NIES-3715</strain>
    </source>
</reference>
<feature type="transmembrane region" description="Helical" evidence="6">
    <location>
        <begin position="54"/>
        <end position="75"/>
    </location>
</feature>